<dbReference type="OrthoDB" id="1667110at2759"/>
<accession>A0A9P0L448</accession>
<organism evidence="2 3">
    <name type="scientific">Acanthoscelides obtectus</name>
    <name type="common">Bean weevil</name>
    <name type="synonym">Bruchus obtectus</name>
    <dbReference type="NCBI Taxonomy" id="200917"/>
    <lineage>
        <taxon>Eukaryota</taxon>
        <taxon>Metazoa</taxon>
        <taxon>Ecdysozoa</taxon>
        <taxon>Arthropoda</taxon>
        <taxon>Hexapoda</taxon>
        <taxon>Insecta</taxon>
        <taxon>Pterygota</taxon>
        <taxon>Neoptera</taxon>
        <taxon>Endopterygota</taxon>
        <taxon>Coleoptera</taxon>
        <taxon>Polyphaga</taxon>
        <taxon>Cucujiformia</taxon>
        <taxon>Chrysomeloidea</taxon>
        <taxon>Chrysomelidae</taxon>
        <taxon>Bruchinae</taxon>
        <taxon>Bruchini</taxon>
        <taxon>Acanthoscelides</taxon>
    </lineage>
</organism>
<evidence type="ECO:0000313" key="2">
    <source>
        <dbReference type="EMBL" id="CAH1990409.1"/>
    </source>
</evidence>
<reference evidence="2" key="1">
    <citation type="submission" date="2022-03" db="EMBL/GenBank/DDBJ databases">
        <authorList>
            <person name="Sayadi A."/>
        </authorList>
    </citation>
    <scope>NUCLEOTIDE SEQUENCE</scope>
</reference>
<name>A0A9P0L448_ACAOB</name>
<comment type="caution">
    <text evidence="2">The sequence shown here is derived from an EMBL/GenBank/DDBJ whole genome shotgun (WGS) entry which is preliminary data.</text>
</comment>
<feature type="domain" description="Lysine-specific demethylase 3B PWWP" evidence="1">
    <location>
        <begin position="43"/>
        <end position="108"/>
    </location>
</feature>
<dbReference type="Pfam" id="PF22988">
    <property type="entry name" value="PWWP_KDM3B"/>
    <property type="match status" value="1"/>
</dbReference>
<dbReference type="InterPro" id="IPR054504">
    <property type="entry name" value="PWWP_KDM3B"/>
</dbReference>
<dbReference type="AlphaFoldDB" id="A0A9P0L448"/>
<sequence length="150" mass="17703">MTIEIHVVLKHYFSLQVLVEYDDVEWQRREWISVYKDGLFHLFMIEQTLVWAHRRDPYTNAHSTALWPALTFTALVSSVDLPNHLQPVEFLVDRELAFKDYKQLKPYLVSSTFRIVCYVSLFQITDDNDNIRASFVLLMNVTKICISFLA</sequence>
<evidence type="ECO:0000313" key="3">
    <source>
        <dbReference type="Proteomes" id="UP001152888"/>
    </source>
</evidence>
<evidence type="ECO:0000259" key="1">
    <source>
        <dbReference type="Pfam" id="PF22988"/>
    </source>
</evidence>
<protein>
    <recommendedName>
        <fullName evidence="1">Lysine-specific demethylase 3B PWWP domain-containing protein</fullName>
    </recommendedName>
</protein>
<gene>
    <name evidence="2" type="ORF">ACAOBT_LOCUS19646</name>
</gene>
<dbReference type="EMBL" id="CAKOFQ010007087">
    <property type="protein sequence ID" value="CAH1990409.1"/>
    <property type="molecule type" value="Genomic_DNA"/>
</dbReference>
<dbReference type="Proteomes" id="UP001152888">
    <property type="component" value="Unassembled WGS sequence"/>
</dbReference>
<keyword evidence="3" id="KW-1185">Reference proteome</keyword>
<proteinExistence type="predicted"/>